<dbReference type="InterPro" id="IPR032675">
    <property type="entry name" value="LRR_dom_sf"/>
</dbReference>
<gene>
    <name evidence="2" type="ORF">KVV02_001540</name>
</gene>
<protein>
    <submittedName>
        <fullName evidence="2">Uncharacterized protein</fullName>
    </submittedName>
</protein>
<feature type="compositionally biased region" description="Polar residues" evidence="1">
    <location>
        <begin position="84"/>
        <end position="101"/>
    </location>
</feature>
<evidence type="ECO:0000313" key="3">
    <source>
        <dbReference type="Proteomes" id="UP000717515"/>
    </source>
</evidence>
<feature type="region of interest" description="Disordered" evidence="1">
    <location>
        <begin position="209"/>
        <end position="229"/>
    </location>
</feature>
<dbReference type="AlphaFoldDB" id="A0A9P8CVH9"/>
<evidence type="ECO:0000256" key="1">
    <source>
        <dbReference type="SAM" id="MobiDB-lite"/>
    </source>
</evidence>
<feature type="compositionally biased region" description="Polar residues" evidence="1">
    <location>
        <begin position="733"/>
        <end position="743"/>
    </location>
</feature>
<accession>A0A9P8CVH9</accession>
<comment type="caution">
    <text evidence="2">The sequence shown here is derived from an EMBL/GenBank/DDBJ whole genome shotgun (WGS) entry which is preliminary data.</text>
</comment>
<sequence length="886" mass="95456">MASHTRQLLDLPDEILCHIISYCCQGELDSLLWSCPLVAPNGQSCHDCVHCTLCHSLTDTGSYSTRQLPSPTSYIQSVSDSSYAGSNRLGQSPVNSKSSDTVLRKKRRRIIATQGQGASALGSSVSAATSFPGINFELFSRRHRGSQQKAHQHWYHHLLSRLHPLHQHHNTVARHNAIYNQPQLSNPHRFTLKACEPSTSLLSIARRHSRMPHGRELTGSNRSRISLTDATSAAASTSIGTGETALPTSTTPSLPISLADSLPLPQEQPFIHATPLSTTTDWAGRHGLKRGEYQDGHMSMHASRLAAPFQLLLVNKRFSDLVVHMLWNSLVFHGHDTFQMQSLLSTLSQEHYCANETPRPPRSPIDRQGFISRIGPGFGVSSSVKANAGGLRGLRKSVLNDILNDVCPRAADDIPSSLSSSSWAKSSVALPRWTYSSLVRRVVLNFAHPQASPQMLVHVLECIRSRCGGHQIQALDLHANEKMRASELGLDTAAELDRLFGGQQFSGLRYLRLQGGFVDNQLLGALLKGLSVPPAVGSHQPCRLSHVFLGPGSVTDSAIEKLIAVAGRSLEVFTVTSCVDVGGGALASLLTKCPKLRVLGVHKSLASDKELLAGLRIDSTDSRAGIAGNGAMEPGSLEISSGQASGLKTIIAPLERLELGTVQLTTVGVTEIDHSLSDQSRVHSPWLGETSTEHWVLQGNCIYWTTNSAATVLVMEAMENSSAMSAGAPETAHPSSTSQARPRGTLSTLLRSVSNHLTTLFAVRDSTAVVDVAPDSDNHMDDNATALNSDGAAGESQDDLFERFEVSRGTVEAIQGVLQPLLKEFMVMHRDVISEMQSAASLTAESSVALSYQTNEAAPPMNQLEVFLRLVVILGVIILGTAHTVA</sequence>
<dbReference type="EMBL" id="JAIFTL010000342">
    <property type="protein sequence ID" value="KAG9320001.1"/>
    <property type="molecule type" value="Genomic_DNA"/>
</dbReference>
<proteinExistence type="predicted"/>
<reference evidence="2" key="1">
    <citation type="submission" date="2021-07" db="EMBL/GenBank/DDBJ databases">
        <title>Draft genome of Mortierella alpina, strain LL118, isolated from an aspen leaf litter sample.</title>
        <authorList>
            <person name="Yang S."/>
            <person name="Vinatzer B.A."/>
        </authorList>
    </citation>
    <scope>NUCLEOTIDE SEQUENCE</scope>
    <source>
        <strain evidence="2">LL118</strain>
    </source>
</reference>
<dbReference type="Proteomes" id="UP000717515">
    <property type="component" value="Unassembled WGS sequence"/>
</dbReference>
<feature type="region of interest" description="Disordered" evidence="1">
    <location>
        <begin position="724"/>
        <end position="743"/>
    </location>
</feature>
<feature type="region of interest" description="Disordered" evidence="1">
    <location>
        <begin position="84"/>
        <end position="103"/>
    </location>
</feature>
<organism evidence="2 3">
    <name type="scientific">Mortierella alpina</name>
    <name type="common">Oleaginous fungus</name>
    <name type="synonym">Mortierella renispora</name>
    <dbReference type="NCBI Taxonomy" id="64518"/>
    <lineage>
        <taxon>Eukaryota</taxon>
        <taxon>Fungi</taxon>
        <taxon>Fungi incertae sedis</taxon>
        <taxon>Mucoromycota</taxon>
        <taxon>Mortierellomycotina</taxon>
        <taxon>Mortierellomycetes</taxon>
        <taxon>Mortierellales</taxon>
        <taxon>Mortierellaceae</taxon>
        <taxon>Mortierella</taxon>
    </lineage>
</organism>
<name>A0A9P8CVH9_MORAP</name>
<evidence type="ECO:0000313" key="2">
    <source>
        <dbReference type="EMBL" id="KAG9320001.1"/>
    </source>
</evidence>
<dbReference type="Gene3D" id="3.80.10.10">
    <property type="entry name" value="Ribonuclease Inhibitor"/>
    <property type="match status" value="1"/>
</dbReference>